<evidence type="ECO:0000256" key="1">
    <source>
        <dbReference type="ARBA" id="ARBA00004141"/>
    </source>
</evidence>
<keyword evidence="2" id="KW-0813">Transport</keyword>
<feature type="transmembrane region" description="Helical" evidence="6">
    <location>
        <begin position="62"/>
        <end position="82"/>
    </location>
</feature>
<keyword evidence="3 6" id="KW-0812">Transmembrane</keyword>
<gene>
    <name evidence="7" type="ORF">LTR36_000873</name>
</gene>
<dbReference type="Proteomes" id="UP001324427">
    <property type="component" value="Unassembled WGS sequence"/>
</dbReference>
<dbReference type="PANTHER" id="PTHR45649:SF2">
    <property type="entry name" value="ACID PERMEASE, PUTATIVE-RELATED"/>
    <property type="match status" value="1"/>
</dbReference>
<feature type="transmembrane region" description="Helical" evidence="6">
    <location>
        <begin position="401"/>
        <end position="419"/>
    </location>
</feature>
<feature type="transmembrane region" description="Helical" evidence="6">
    <location>
        <begin position="502"/>
        <end position="521"/>
    </location>
</feature>
<dbReference type="EMBL" id="JAVFHQ010000108">
    <property type="protein sequence ID" value="KAK4539218.1"/>
    <property type="molecule type" value="Genomic_DNA"/>
</dbReference>
<dbReference type="AlphaFoldDB" id="A0AAV9J3R3"/>
<feature type="transmembrane region" description="Helical" evidence="6">
    <location>
        <begin position="425"/>
        <end position="445"/>
    </location>
</feature>
<feature type="transmembrane region" description="Helical" evidence="6">
    <location>
        <begin position="102"/>
        <end position="123"/>
    </location>
</feature>
<dbReference type="Pfam" id="PF13520">
    <property type="entry name" value="AA_permease_2"/>
    <property type="match status" value="1"/>
</dbReference>
<feature type="transmembrane region" description="Helical" evidence="6">
    <location>
        <begin position="144"/>
        <end position="168"/>
    </location>
</feature>
<evidence type="ECO:0000256" key="5">
    <source>
        <dbReference type="ARBA" id="ARBA00023136"/>
    </source>
</evidence>
<evidence type="ECO:0008006" key="9">
    <source>
        <dbReference type="Google" id="ProtNLM"/>
    </source>
</evidence>
<name>A0AAV9J3R3_9PEZI</name>
<accession>A0AAV9J3R3</accession>
<dbReference type="GO" id="GO:0016020">
    <property type="term" value="C:membrane"/>
    <property type="evidence" value="ECO:0007669"/>
    <property type="project" value="UniProtKB-SubCell"/>
</dbReference>
<comment type="caution">
    <text evidence="7">The sequence shown here is derived from an EMBL/GenBank/DDBJ whole genome shotgun (WGS) entry which is preliminary data.</text>
</comment>
<evidence type="ECO:0000313" key="7">
    <source>
        <dbReference type="EMBL" id="KAK4539218.1"/>
    </source>
</evidence>
<keyword evidence="4 6" id="KW-1133">Transmembrane helix</keyword>
<dbReference type="GO" id="GO:0022857">
    <property type="term" value="F:transmembrane transporter activity"/>
    <property type="evidence" value="ECO:0007669"/>
    <property type="project" value="InterPro"/>
</dbReference>
<evidence type="ECO:0000256" key="3">
    <source>
        <dbReference type="ARBA" id="ARBA00022692"/>
    </source>
</evidence>
<feature type="transmembrane region" description="Helical" evidence="6">
    <location>
        <begin position="257"/>
        <end position="278"/>
    </location>
</feature>
<feature type="transmembrane region" description="Helical" evidence="6">
    <location>
        <begin position="215"/>
        <end position="237"/>
    </location>
</feature>
<feature type="transmembrane region" description="Helical" evidence="6">
    <location>
        <begin position="466"/>
        <end position="490"/>
    </location>
</feature>
<feature type="transmembrane region" description="Helical" evidence="6">
    <location>
        <begin position="188"/>
        <end position="208"/>
    </location>
</feature>
<organism evidence="7 8">
    <name type="scientific">Oleoguttula mirabilis</name>
    <dbReference type="NCBI Taxonomy" id="1507867"/>
    <lineage>
        <taxon>Eukaryota</taxon>
        <taxon>Fungi</taxon>
        <taxon>Dikarya</taxon>
        <taxon>Ascomycota</taxon>
        <taxon>Pezizomycotina</taxon>
        <taxon>Dothideomycetes</taxon>
        <taxon>Dothideomycetidae</taxon>
        <taxon>Mycosphaerellales</taxon>
        <taxon>Teratosphaeriaceae</taxon>
        <taxon>Oleoguttula</taxon>
    </lineage>
</organism>
<comment type="subcellular location">
    <subcellularLocation>
        <location evidence="1">Membrane</location>
        <topology evidence="1">Multi-pass membrane protein</topology>
    </subcellularLocation>
</comment>
<evidence type="ECO:0000256" key="4">
    <source>
        <dbReference type="ARBA" id="ARBA00022989"/>
    </source>
</evidence>
<protein>
    <recommendedName>
        <fullName evidence="9">Amino acid transporter</fullName>
    </recommendedName>
</protein>
<evidence type="ECO:0000313" key="8">
    <source>
        <dbReference type="Proteomes" id="UP001324427"/>
    </source>
</evidence>
<feature type="transmembrane region" description="Helical" evidence="6">
    <location>
        <begin position="299"/>
        <end position="320"/>
    </location>
</feature>
<dbReference type="Gene3D" id="1.20.1740.10">
    <property type="entry name" value="Amino acid/polyamine transporter I"/>
    <property type="match status" value="1"/>
</dbReference>
<evidence type="ECO:0000256" key="6">
    <source>
        <dbReference type="SAM" id="Phobius"/>
    </source>
</evidence>
<dbReference type="PANTHER" id="PTHR45649">
    <property type="entry name" value="AMINO-ACID PERMEASE BAT1"/>
    <property type="match status" value="1"/>
</dbReference>
<keyword evidence="5 6" id="KW-0472">Membrane</keyword>
<dbReference type="InterPro" id="IPR002293">
    <property type="entry name" value="AA/rel_permease1"/>
</dbReference>
<keyword evidence="8" id="KW-1185">Reference proteome</keyword>
<reference evidence="7 8" key="1">
    <citation type="submission" date="2021-11" db="EMBL/GenBank/DDBJ databases">
        <title>Black yeast isolated from Biological Soil Crust.</title>
        <authorList>
            <person name="Kurbessoian T."/>
        </authorList>
    </citation>
    <scope>NUCLEOTIDE SEQUENCE [LARGE SCALE GENOMIC DNA]</scope>
    <source>
        <strain evidence="7 8">CCFEE 5522</strain>
    </source>
</reference>
<proteinExistence type="predicted"/>
<dbReference type="PIRSF" id="PIRSF006060">
    <property type="entry name" value="AA_transporter"/>
    <property type="match status" value="1"/>
</dbReference>
<sequence length="538" mass="58069">MLYTEAGVHGLKQSSIELHDLGSQPTHAARTARREGHLEQHVAHDDLVHMERLGKKQQFDRNFQLTSITSFSVVAMGGWIFVPNNATSALIDGNTGGTIALYLVNFGAFFTIMLSLAEMASMAPTAGGQYHWASEFAPKSLQRSLSYAVGWLSALAWCCGTTSGFYLAGSLIQAVIVELHSSYTAAPWRAYLLVLGLATIGALVNTFLSRKLPKLEGVAFVLTIFGFVTVVIVLWVLSSPNRLTAAEVFQTFTNDGGWSSLGLSMMAGQILLVWALTGADATAHMAEETRHASAVIPKAMLYSYIINGLLVFIMLITYCFCVTDLDAAFSSDTGYPFIEVFASATGSPAGAAGLTCVLIVLIVFSVTNYMASCSRQVFSFARDRGIPCSLWLAKVDEKTNCPINAVAVSYGFCVLISLISLGSAVAFNAIISLQLLALITTYWVTIGSLVWRRGWGKPLPRGDFSLGWAGLPVNIFALVYSAYLIVFVAFPTELPVTLDTVNWAPVMFVGVVALALLYYLAYARHVYEGPVALVDLAS</sequence>
<evidence type="ECO:0000256" key="2">
    <source>
        <dbReference type="ARBA" id="ARBA00022448"/>
    </source>
</evidence>
<feature type="transmembrane region" description="Helical" evidence="6">
    <location>
        <begin position="340"/>
        <end position="366"/>
    </location>
</feature>